<evidence type="ECO:0000256" key="1">
    <source>
        <dbReference type="SAM" id="MobiDB-lite"/>
    </source>
</evidence>
<dbReference type="OrthoDB" id="5543446at2759"/>
<feature type="region of interest" description="Disordered" evidence="1">
    <location>
        <begin position="1"/>
        <end position="24"/>
    </location>
</feature>
<keyword evidence="2" id="KW-0812">Transmembrane</keyword>
<proteinExistence type="predicted"/>
<accession>A0A0L0SX42</accession>
<keyword evidence="4" id="KW-1185">Reference proteome</keyword>
<dbReference type="Proteomes" id="UP000054350">
    <property type="component" value="Unassembled WGS sequence"/>
</dbReference>
<feature type="transmembrane region" description="Helical" evidence="2">
    <location>
        <begin position="422"/>
        <end position="446"/>
    </location>
</feature>
<keyword evidence="2" id="KW-0472">Membrane</keyword>
<evidence type="ECO:0000256" key="2">
    <source>
        <dbReference type="SAM" id="Phobius"/>
    </source>
</evidence>
<dbReference type="InterPro" id="IPR015915">
    <property type="entry name" value="Kelch-typ_b-propeller"/>
</dbReference>
<dbReference type="Gene3D" id="2.120.10.80">
    <property type="entry name" value="Kelch-type beta propeller"/>
    <property type="match status" value="2"/>
</dbReference>
<name>A0A0L0SX42_ALLM3</name>
<gene>
    <name evidence="3" type="ORF">AMAG_11404</name>
</gene>
<organism evidence="3 4">
    <name type="scientific">Allomyces macrogynus (strain ATCC 38327)</name>
    <name type="common">Allomyces javanicus var. macrogynus</name>
    <dbReference type="NCBI Taxonomy" id="578462"/>
    <lineage>
        <taxon>Eukaryota</taxon>
        <taxon>Fungi</taxon>
        <taxon>Fungi incertae sedis</taxon>
        <taxon>Blastocladiomycota</taxon>
        <taxon>Blastocladiomycetes</taxon>
        <taxon>Blastocladiales</taxon>
        <taxon>Blastocladiaceae</taxon>
        <taxon>Allomyces</taxon>
    </lineage>
</organism>
<evidence type="ECO:0000313" key="4">
    <source>
        <dbReference type="Proteomes" id="UP000054350"/>
    </source>
</evidence>
<dbReference type="AlphaFoldDB" id="A0A0L0SX42"/>
<protein>
    <submittedName>
        <fullName evidence="3">Uncharacterized protein</fullName>
    </submittedName>
</protein>
<keyword evidence="2" id="KW-1133">Transmembrane helix</keyword>
<feature type="region of interest" description="Disordered" evidence="1">
    <location>
        <begin position="464"/>
        <end position="511"/>
    </location>
</feature>
<feature type="compositionally biased region" description="Pro residues" evidence="1">
    <location>
        <begin position="472"/>
        <end position="483"/>
    </location>
</feature>
<reference evidence="4" key="2">
    <citation type="submission" date="2009-11" db="EMBL/GenBank/DDBJ databases">
        <title>The Genome Sequence of Allomyces macrogynus strain ATCC 38327.</title>
        <authorList>
            <consortium name="The Broad Institute Genome Sequencing Platform"/>
            <person name="Russ C."/>
            <person name="Cuomo C."/>
            <person name="Shea T."/>
            <person name="Young S.K."/>
            <person name="Zeng Q."/>
            <person name="Koehrsen M."/>
            <person name="Haas B."/>
            <person name="Borodovsky M."/>
            <person name="Guigo R."/>
            <person name="Alvarado L."/>
            <person name="Berlin A."/>
            <person name="Borenstein D."/>
            <person name="Chen Z."/>
            <person name="Engels R."/>
            <person name="Freedman E."/>
            <person name="Gellesch M."/>
            <person name="Goldberg J."/>
            <person name="Griggs A."/>
            <person name="Gujja S."/>
            <person name="Heiman D."/>
            <person name="Hepburn T."/>
            <person name="Howarth C."/>
            <person name="Jen D."/>
            <person name="Larson L."/>
            <person name="Lewis B."/>
            <person name="Mehta T."/>
            <person name="Park D."/>
            <person name="Pearson M."/>
            <person name="Roberts A."/>
            <person name="Saif S."/>
            <person name="Shenoy N."/>
            <person name="Sisk P."/>
            <person name="Stolte C."/>
            <person name="Sykes S."/>
            <person name="Walk T."/>
            <person name="White J."/>
            <person name="Yandava C."/>
            <person name="Burger G."/>
            <person name="Gray M.W."/>
            <person name="Holland P.W.H."/>
            <person name="King N."/>
            <person name="Lang F.B.F."/>
            <person name="Roger A.J."/>
            <person name="Ruiz-Trillo I."/>
            <person name="Lander E."/>
            <person name="Nusbaum C."/>
        </authorList>
    </citation>
    <scope>NUCLEOTIDE SEQUENCE [LARGE SCALE GENOMIC DNA]</scope>
    <source>
        <strain evidence="4">ATCC 38327</strain>
    </source>
</reference>
<dbReference type="VEuPathDB" id="FungiDB:AMAG_11404"/>
<sequence length="511" mass="53688">MLSLAPAPSARAPPRAPRRTPIRTLPPTTLTLAALLLIVLVTSTARAADETVQAPAMKAVGVSYATLAKIGTTVYVMGGMDDQYKFSGAKTDMFALDLNKAQKANALSTKGNMAPLPVGFGNGCAVVAGDGSTITVVAPQLANGDGQSKPPMFQYSVTGNSWSAAKEPSDQAVANGHATSEMGEAGLVQFSAFGADPNAKSGVTANSKFMVATVKGLGAAQSTAISPLLYPSVIMYNSTHMIYSGGRNLDAGTFSTARAFVNLQNGNLDRIPELNVGRELFATFLYKKGKYVIHLGGNMQPKDIARGMLIEYVTPLNGQWPSETKVANADKGPSVIRAPTAFLYDDHIFILGGVTGGEPNDNVPTAAGKYLRILQIKEESSGTLSFTWVDSYTPSADAAGKDVAAGPCTENAVVCWAKRQSVLAWVGYGVAIMFVGSMILAGLSWFKGRQRAKAEEYKLQKRAEQQLGARGPAPPAGTVPAPSPAHLAASPYQDPSYKVTGGMANNKGYRR</sequence>
<dbReference type="EMBL" id="GG745351">
    <property type="protein sequence ID" value="KNE66929.1"/>
    <property type="molecule type" value="Genomic_DNA"/>
</dbReference>
<feature type="compositionally biased region" description="Low complexity" evidence="1">
    <location>
        <begin position="1"/>
        <end position="13"/>
    </location>
</feature>
<dbReference type="SUPFAM" id="SSF117281">
    <property type="entry name" value="Kelch motif"/>
    <property type="match status" value="1"/>
</dbReference>
<evidence type="ECO:0000313" key="3">
    <source>
        <dbReference type="EMBL" id="KNE66929.1"/>
    </source>
</evidence>
<reference evidence="3 4" key="1">
    <citation type="submission" date="2009-11" db="EMBL/GenBank/DDBJ databases">
        <title>Annotation of Allomyces macrogynus ATCC 38327.</title>
        <authorList>
            <consortium name="The Broad Institute Genome Sequencing Platform"/>
            <person name="Russ C."/>
            <person name="Cuomo C."/>
            <person name="Burger G."/>
            <person name="Gray M.W."/>
            <person name="Holland P.W.H."/>
            <person name="King N."/>
            <person name="Lang F.B.F."/>
            <person name="Roger A.J."/>
            <person name="Ruiz-Trillo I."/>
            <person name="Young S.K."/>
            <person name="Zeng Q."/>
            <person name="Gargeya S."/>
            <person name="Fitzgerald M."/>
            <person name="Haas B."/>
            <person name="Abouelleil A."/>
            <person name="Alvarado L."/>
            <person name="Arachchi H.M."/>
            <person name="Berlin A."/>
            <person name="Chapman S.B."/>
            <person name="Gearin G."/>
            <person name="Goldberg J."/>
            <person name="Griggs A."/>
            <person name="Gujja S."/>
            <person name="Hansen M."/>
            <person name="Heiman D."/>
            <person name="Howarth C."/>
            <person name="Larimer J."/>
            <person name="Lui A."/>
            <person name="MacDonald P.J.P."/>
            <person name="McCowen C."/>
            <person name="Montmayeur A."/>
            <person name="Murphy C."/>
            <person name="Neiman D."/>
            <person name="Pearson M."/>
            <person name="Priest M."/>
            <person name="Roberts A."/>
            <person name="Saif S."/>
            <person name="Shea T."/>
            <person name="Sisk P."/>
            <person name="Stolte C."/>
            <person name="Sykes S."/>
            <person name="Wortman J."/>
            <person name="Nusbaum C."/>
            <person name="Birren B."/>
        </authorList>
    </citation>
    <scope>NUCLEOTIDE SEQUENCE [LARGE SCALE GENOMIC DNA]</scope>
    <source>
        <strain evidence="3 4">ATCC 38327</strain>
    </source>
</reference>